<dbReference type="InterPro" id="IPR009614">
    <property type="entry name" value="YoeB_toxin"/>
</dbReference>
<dbReference type="EMBL" id="CP029145">
    <property type="protein sequence ID" value="AWM34693.1"/>
    <property type="molecule type" value="Genomic_DNA"/>
</dbReference>
<name>A0A2Z3GLT9_9BACT</name>
<dbReference type="Gene3D" id="3.30.2310.20">
    <property type="entry name" value="RelE-like"/>
    <property type="match status" value="1"/>
</dbReference>
<evidence type="ECO:0000313" key="1">
    <source>
        <dbReference type="EMBL" id="AWM34693.1"/>
    </source>
</evidence>
<dbReference type="OrthoDB" id="9801102at2"/>
<protein>
    <submittedName>
        <fullName evidence="1">Uncharacterized protein</fullName>
    </submittedName>
</protein>
<dbReference type="GO" id="GO:0006401">
    <property type="term" value="P:RNA catabolic process"/>
    <property type="evidence" value="ECO:0007669"/>
    <property type="project" value="InterPro"/>
</dbReference>
<proteinExistence type="predicted"/>
<dbReference type="Proteomes" id="UP000245999">
    <property type="component" value="Chromosome"/>
</dbReference>
<evidence type="ECO:0000313" key="2">
    <source>
        <dbReference type="Proteomes" id="UP000245999"/>
    </source>
</evidence>
<gene>
    <name evidence="1" type="ORF">DDQ68_19085</name>
</gene>
<keyword evidence="2" id="KW-1185">Reference proteome</keyword>
<accession>A0A2Z3GLT9</accession>
<dbReference type="KEGG" id="hnv:DDQ68_19085"/>
<dbReference type="RefSeq" id="WP_109657722.1">
    <property type="nucleotide sequence ID" value="NZ_CP029145.1"/>
</dbReference>
<dbReference type="InterPro" id="IPR035093">
    <property type="entry name" value="RelE/ParE_toxin_dom_sf"/>
</dbReference>
<dbReference type="Pfam" id="PF06769">
    <property type="entry name" value="YoeB_toxin"/>
    <property type="match status" value="1"/>
</dbReference>
<dbReference type="AlphaFoldDB" id="A0A2Z3GLT9"/>
<reference evidence="2" key="1">
    <citation type="submission" date="2018-04" db="EMBL/GenBank/DDBJ databases">
        <title>Complete genome of Antarctic heterotrophic bacterium Hymenobacter nivis.</title>
        <authorList>
            <person name="Terashima M."/>
        </authorList>
    </citation>
    <scope>NUCLEOTIDE SEQUENCE [LARGE SCALE GENOMIC DNA]</scope>
    <source>
        <strain evidence="2">NBRC 111535</strain>
    </source>
</reference>
<dbReference type="SUPFAM" id="SSF143011">
    <property type="entry name" value="RelE-like"/>
    <property type="match status" value="1"/>
</dbReference>
<dbReference type="GO" id="GO:0004519">
    <property type="term" value="F:endonuclease activity"/>
    <property type="evidence" value="ECO:0007669"/>
    <property type="project" value="InterPro"/>
</dbReference>
<organism evidence="1 2">
    <name type="scientific">Hymenobacter nivis</name>
    <dbReference type="NCBI Taxonomy" id="1850093"/>
    <lineage>
        <taxon>Bacteria</taxon>
        <taxon>Pseudomonadati</taxon>
        <taxon>Bacteroidota</taxon>
        <taxon>Cytophagia</taxon>
        <taxon>Cytophagales</taxon>
        <taxon>Hymenobacteraceae</taxon>
        <taxon>Hymenobacter</taxon>
    </lineage>
</organism>
<sequence>MTLSWDTAAWEDFQYWLDTDKATARKIRALLKECMRILTTGTGKTELLKHDFAGF</sequence>